<protein>
    <submittedName>
        <fullName evidence="1">Uncharacterized protein</fullName>
    </submittedName>
</protein>
<sequence length="337" mass="36527">MAPSTTSEEVGTADTDLKVQDSLRVEESHVLQDRNIGVFGAISLVVNKIVGAGIFSTPATIFKLSGSVGMALLIWFIAGLISTCGALVMLELGTRMPRSGGMKVYLEAAFAPKLLVTCIYLFYCVFLQVSASNAITTSSYLLQAAGVETTTWRLRGLAIAASAFAVGIHTVWPRGGKALQDLLSLVKLFILLFIVCTGFAALAGHVPNTHNFDLATSFRGTSNDGYSIGTALLNAIFAFHGYDNVNTILSEVRNPHKTLRIALPAAMGIITVLYILANIAYVSLYLTPFSSALPHTLRLSSQQYQEMSFSTAKSQLPPNCFQTYLANLRRSKHYRLW</sequence>
<accession>A0ACC3B4J3</accession>
<keyword evidence="2" id="KW-1185">Reference proteome</keyword>
<name>A0ACC3B4J3_9EURO</name>
<gene>
    <name evidence="1" type="ORF">N8T08_004357</name>
</gene>
<proteinExistence type="predicted"/>
<organism evidence="1 2">
    <name type="scientific">Aspergillus melleus</name>
    <dbReference type="NCBI Taxonomy" id="138277"/>
    <lineage>
        <taxon>Eukaryota</taxon>
        <taxon>Fungi</taxon>
        <taxon>Dikarya</taxon>
        <taxon>Ascomycota</taxon>
        <taxon>Pezizomycotina</taxon>
        <taxon>Eurotiomycetes</taxon>
        <taxon>Eurotiomycetidae</taxon>
        <taxon>Eurotiales</taxon>
        <taxon>Aspergillaceae</taxon>
        <taxon>Aspergillus</taxon>
        <taxon>Aspergillus subgen. Circumdati</taxon>
    </lineage>
</organism>
<dbReference type="Proteomes" id="UP001177260">
    <property type="component" value="Unassembled WGS sequence"/>
</dbReference>
<evidence type="ECO:0000313" key="1">
    <source>
        <dbReference type="EMBL" id="KAK1145205.1"/>
    </source>
</evidence>
<evidence type="ECO:0000313" key="2">
    <source>
        <dbReference type="Proteomes" id="UP001177260"/>
    </source>
</evidence>
<dbReference type="EMBL" id="JAOPJF010000025">
    <property type="protein sequence ID" value="KAK1145205.1"/>
    <property type="molecule type" value="Genomic_DNA"/>
</dbReference>
<reference evidence="1 2" key="1">
    <citation type="journal article" date="2023" name="ACS Omega">
        <title>Identification of the Neoaspergillic Acid Biosynthesis Gene Cluster by Establishing an In Vitro CRISPR-Ribonucleoprotein Genetic System in Aspergillus melleus.</title>
        <authorList>
            <person name="Yuan B."/>
            <person name="Grau M.F."/>
            <person name="Murata R.M."/>
            <person name="Torok T."/>
            <person name="Venkateswaran K."/>
            <person name="Stajich J.E."/>
            <person name="Wang C.C.C."/>
        </authorList>
    </citation>
    <scope>NUCLEOTIDE SEQUENCE [LARGE SCALE GENOMIC DNA]</scope>
    <source>
        <strain evidence="1 2">IMV 1140</strain>
    </source>
</reference>
<comment type="caution">
    <text evidence="1">The sequence shown here is derived from an EMBL/GenBank/DDBJ whole genome shotgun (WGS) entry which is preliminary data.</text>
</comment>